<dbReference type="PATRIC" id="fig|1240678.4.peg.3143"/>
<name>A0A0D7CM78_9ACTN</name>
<dbReference type="RefSeq" id="WP_030067916.1">
    <property type="nucleotide sequence ID" value="NZ_JRKI01000023.1"/>
</dbReference>
<organism evidence="1 2">
    <name type="scientific">Streptomyces natalensis ATCC 27448</name>
    <dbReference type="NCBI Taxonomy" id="1240678"/>
    <lineage>
        <taxon>Bacteria</taxon>
        <taxon>Bacillati</taxon>
        <taxon>Actinomycetota</taxon>
        <taxon>Actinomycetes</taxon>
        <taxon>Kitasatosporales</taxon>
        <taxon>Streptomycetaceae</taxon>
        <taxon>Streptomyces</taxon>
    </lineage>
</organism>
<comment type="caution">
    <text evidence="1">The sequence shown here is derived from an EMBL/GenBank/DDBJ whole genome shotgun (WGS) entry which is preliminary data.</text>
</comment>
<protein>
    <submittedName>
        <fullName evidence="1">Uncharacterized protein</fullName>
    </submittedName>
</protein>
<dbReference type="EMBL" id="JRKI01000023">
    <property type="protein sequence ID" value="KIZ17319.1"/>
    <property type="molecule type" value="Genomic_DNA"/>
</dbReference>
<accession>A0A0D7CM78</accession>
<sequence>MSQRDELGGVTIGAREIYDELVALRGDVRSLSQTHEAVTQTLTDHETRLRGLERWRYALPVAALTSAGTLIAAALKATGAV</sequence>
<gene>
    <name evidence="1" type="ORF">SNA_14965</name>
</gene>
<dbReference type="Proteomes" id="UP000032458">
    <property type="component" value="Unassembled WGS sequence"/>
</dbReference>
<evidence type="ECO:0000313" key="1">
    <source>
        <dbReference type="EMBL" id="KIZ17319.1"/>
    </source>
</evidence>
<evidence type="ECO:0000313" key="2">
    <source>
        <dbReference type="Proteomes" id="UP000032458"/>
    </source>
</evidence>
<dbReference type="AlphaFoldDB" id="A0A0D7CM78"/>
<proteinExistence type="predicted"/>
<keyword evidence="2" id="KW-1185">Reference proteome</keyword>
<reference evidence="1 2" key="1">
    <citation type="submission" date="2014-09" db="EMBL/GenBank/DDBJ databases">
        <title>Draft genome sequence of Streptomyces natalensis ATCC 27448, producer of the antifungal pimaricin.</title>
        <authorList>
            <person name="Mendes M.V."/>
            <person name="Beites T."/>
            <person name="Pires S."/>
            <person name="Santos C.L."/>
            <person name="Moradas-Ferreira P."/>
        </authorList>
    </citation>
    <scope>NUCLEOTIDE SEQUENCE [LARGE SCALE GENOMIC DNA]</scope>
    <source>
        <strain evidence="1 2">ATCC 27448</strain>
    </source>
</reference>